<dbReference type="AlphaFoldDB" id="A0A537IXF3"/>
<gene>
    <name evidence="2" type="ORF">E6H05_05035</name>
</gene>
<dbReference type="InterPro" id="IPR015797">
    <property type="entry name" value="NUDIX_hydrolase-like_dom_sf"/>
</dbReference>
<reference evidence="2 3" key="1">
    <citation type="journal article" date="2019" name="Nat. Microbiol.">
        <title>Mediterranean grassland soil C-N compound turnover is dependent on rainfall and depth, and is mediated by genomically divergent microorganisms.</title>
        <authorList>
            <person name="Diamond S."/>
            <person name="Andeer P.F."/>
            <person name="Li Z."/>
            <person name="Crits-Christoph A."/>
            <person name="Burstein D."/>
            <person name="Anantharaman K."/>
            <person name="Lane K.R."/>
            <person name="Thomas B.C."/>
            <person name="Pan C."/>
            <person name="Northen T.R."/>
            <person name="Banfield J.F."/>
        </authorList>
    </citation>
    <scope>NUCLEOTIDE SEQUENCE [LARGE SCALE GENOMIC DNA]</scope>
    <source>
        <strain evidence="2">NP_8</strain>
    </source>
</reference>
<accession>A0A537IXF3</accession>
<dbReference type="Proteomes" id="UP000318834">
    <property type="component" value="Unassembled WGS sequence"/>
</dbReference>
<dbReference type="PROSITE" id="PS51462">
    <property type="entry name" value="NUDIX"/>
    <property type="match status" value="1"/>
</dbReference>
<protein>
    <recommendedName>
        <fullName evidence="1">Nudix hydrolase domain-containing protein</fullName>
    </recommendedName>
</protein>
<evidence type="ECO:0000313" key="3">
    <source>
        <dbReference type="Proteomes" id="UP000318834"/>
    </source>
</evidence>
<dbReference type="InterPro" id="IPR000086">
    <property type="entry name" value="NUDIX_hydrolase_dom"/>
</dbReference>
<comment type="caution">
    <text evidence="2">The sequence shown here is derived from an EMBL/GenBank/DDBJ whole genome shotgun (WGS) entry which is preliminary data.</text>
</comment>
<evidence type="ECO:0000259" key="1">
    <source>
        <dbReference type="PROSITE" id="PS51462"/>
    </source>
</evidence>
<proteinExistence type="predicted"/>
<sequence>MGSDEEILVVPRRMLIHKPFRGFTRAGVEDYLLRVREYGVFRPRASMEEDPSFKQIIPYLIVRHRGRLFLVQRSTEGGETRLHGKYSIGVGGHINRGDVEGALDVIAAGLKRELEEELLIRGTWQARPVGALNDDSNPVGQVHFGLVHVVEVDSPEISVRESDTLAGRLASLQDVRAVRGHMETWSRLILDAVDPTTL</sequence>
<name>A0A537IXF3_9BACT</name>
<dbReference type="Gene3D" id="3.90.79.10">
    <property type="entry name" value="Nucleoside Triphosphate Pyrophosphohydrolase"/>
    <property type="match status" value="1"/>
</dbReference>
<evidence type="ECO:0000313" key="2">
    <source>
        <dbReference type="EMBL" id="TMI75999.1"/>
    </source>
</evidence>
<dbReference type="SUPFAM" id="SSF55811">
    <property type="entry name" value="Nudix"/>
    <property type="match status" value="1"/>
</dbReference>
<feature type="domain" description="Nudix hydrolase" evidence="1">
    <location>
        <begin position="51"/>
        <end position="193"/>
    </location>
</feature>
<dbReference type="EMBL" id="VBAP01000032">
    <property type="protein sequence ID" value="TMI75999.1"/>
    <property type="molecule type" value="Genomic_DNA"/>
</dbReference>
<organism evidence="2 3">
    <name type="scientific">Candidatus Segetimicrobium genomatis</name>
    <dbReference type="NCBI Taxonomy" id="2569760"/>
    <lineage>
        <taxon>Bacteria</taxon>
        <taxon>Bacillati</taxon>
        <taxon>Candidatus Sysuimicrobiota</taxon>
        <taxon>Candidatus Sysuimicrobiia</taxon>
        <taxon>Candidatus Sysuimicrobiales</taxon>
        <taxon>Candidatus Segetimicrobiaceae</taxon>
        <taxon>Candidatus Segetimicrobium</taxon>
    </lineage>
</organism>